<dbReference type="GO" id="GO:0016779">
    <property type="term" value="F:nucleotidyltransferase activity"/>
    <property type="evidence" value="ECO:0007669"/>
    <property type="project" value="UniProtKB-KW"/>
</dbReference>
<evidence type="ECO:0000259" key="1">
    <source>
        <dbReference type="Pfam" id="PF22640"/>
    </source>
</evidence>
<protein>
    <submittedName>
        <fullName evidence="2">Mannose-1-phosphate guanylyltransferase</fullName>
    </submittedName>
</protein>
<gene>
    <name evidence="2" type="ORF">LEA_13144</name>
</gene>
<organism evidence="2">
    <name type="scientific">human gut metagenome</name>
    <dbReference type="NCBI Taxonomy" id="408170"/>
    <lineage>
        <taxon>unclassified sequences</taxon>
        <taxon>metagenomes</taxon>
        <taxon>organismal metagenomes</taxon>
    </lineage>
</organism>
<keyword evidence="2" id="KW-0548">Nucleotidyltransferase</keyword>
<dbReference type="InterPro" id="IPR054566">
    <property type="entry name" value="ManC/GMP-like_b-helix"/>
</dbReference>
<sequence>MPAEGCYLYDTRSSIVSLPAGKIAVISGLKEYIVVDTDDVLMVCPRSEEQNIKKFIDEVKFHNGDKHI</sequence>
<reference evidence="2" key="1">
    <citation type="journal article" date="2013" name="Environ. Microbiol.">
        <title>Microbiota from the distal guts of lean and obese adolescents exhibit partial functional redundancy besides clear differences in community structure.</title>
        <authorList>
            <person name="Ferrer M."/>
            <person name="Ruiz A."/>
            <person name="Lanza F."/>
            <person name="Haange S.B."/>
            <person name="Oberbach A."/>
            <person name="Till H."/>
            <person name="Bargiela R."/>
            <person name="Campoy C."/>
            <person name="Segura M.T."/>
            <person name="Richter M."/>
            <person name="von Bergen M."/>
            <person name="Seifert J."/>
            <person name="Suarez A."/>
        </authorList>
    </citation>
    <scope>NUCLEOTIDE SEQUENCE</scope>
</reference>
<comment type="caution">
    <text evidence="2">The sequence shown here is derived from an EMBL/GenBank/DDBJ whole genome shotgun (WGS) entry which is preliminary data.</text>
</comment>
<proteinExistence type="predicted"/>
<dbReference type="Pfam" id="PF22640">
    <property type="entry name" value="ManC_GMP_beta-helix"/>
    <property type="match status" value="1"/>
</dbReference>
<feature type="domain" description="MannoseP isomerase/GMP-like beta-helix" evidence="1">
    <location>
        <begin position="10"/>
        <end position="58"/>
    </location>
</feature>
<accession>K1SGX7</accession>
<dbReference type="EMBL" id="AJWY01008906">
    <property type="protein sequence ID" value="EKC59907.1"/>
    <property type="molecule type" value="Genomic_DNA"/>
</dbReference>
<dbReference type="Gene3D" id="3.90.550.10">
    <property type="entry name" value="Spore Coat Polysaccharide Biosynthesis Protein SpsA, Chain A"/>
    <property type="match status" value="1"/>
</dbReference>
<dbReference type="AlphaFoldDB" id="K1SGX7"/>
<name>K1SGX7_9ZZZZ</name>
<dbReference type="SUPFAM" id="SSF159283">
    <property type="entry name" value="Guanosine diphospho-D-mannose pyrophosphorylase/mannose-6-phosphate isomerase linker domain"/>
    <property type="match status" value="1"/>
</dbReference>
<dbReference type="InterPro" id="IPR029044">
    <property type="entry name" value="Nucleotide-diphossugar_trans"/>
</dbReference>
<keyword evidence="2" id="KW-0808">Transferase</keyword>
<evidence type="ECO:0000313" key="2">
    <source>
        <dbReference type="EMBL" id="EKC59907.1"/>
    </source>
</evidence>